<name>A0A8J8MMN8_9FIRM</name>
<dbReference type="Gene3D" id="3.40.640.10">
    <property type="entry name" value="Type I PLP-dependent aspartate aminotransferase-like (Major domain)"/>
    <property type="match status" value="1"/>
</dbReference>
<dbReference type="InterPro" id="IPR018319">
    <property type="entry name" value="SelA-like"/>
</dbReference>
<gene>
    <name evidence="8 11" type="primary">selA</name>
    <name evidence="11" type="ORF">HZI73_19195</name>
</gene>
<evidence type="ECO:0000256" key="2">
    <source>
        <dbReference type="ARBA" id="ARBA00022490"/>
    </source>
</evidence>
<dbReference type="EMBL" id="CP058649">
    <property type="protein sequence ID" value="QUI24291.1"/>
    <property type="molecule type" value="Genomic_DNA"/>
</dbReference>
<dbReference type="Proteomes" id="UP000683246">
    <property type="component" value="Chromosome"/>
</dbReference>
<dbReference type="Pfam" id="PF03841">
    <property type="entry name" value="SelA"/>
    <property type="match status" value="1"/>
</dbReference>
<keyword evidence="2 8" id="KW-0963">Cytoplasm</keyword>
<dbReference type="SUPFAM" id="SSF53383">
    <property type="entry name" value="PLP-dependent transferases"/>
    <property type="match status" value="1"/>
</dbReference>
<evidence type="ECO:0000256" key="7">
    <source>
        <dbReference type="ARBA" id="ARBA00044507"/>
    </source>
</evidence>
<dbReference type="NCBIfam" id="TIGR00474">
    <property type="entry name" value="selA"/>
    <property type="match status" value="1"/>
</dbReference>
<evidence type="ECO:0000256" key="6">
    <source>
        <dbReference type="ARBA" id="ARBA00023266"/>
    </source>
</evidence>
<evidence type="ECO:0000256" key="9">
    <source>
        <dbReference type="PIRSR" id="PIRSR618319-50"/>
    </source>
</evidence>
<keyword evidence="10" id="KW-0175">Coiled coil</keyword>
<keyword evidence="12" id="KW-1185">Reference proteome</keyword>
<evidence type="ECO:0000256" key="4">
    <source>
        <dbReference type="ARBA" id="ARBA00022898"/>
    </source>
</evidence>
<comment type="similarity">
    <text evidence="7 8">Belongs to the SelA family.</text>
</comment>
<dbReference type="InterPro" id="IPR015421">
    <property type="entry name" value="PyrdxlP-dep_Trfase_major"/>
</dbReference>
<comment type="pathway">
    <text evidence="8">Aminoacyl-tRNA biosynthesis; selenocysteinyl-tRNA(Sec) biosynthesis; selenocysteinyl-tRNA(Sec) from L-seryl-tRNA(Sec) (bacterial route): step 1/1.</text>
</comment>
<dbReference type="KEGG" id="vpy:HZI73_19195"/>
<dbReference type="GO" id="GO:0004125">
    <property type="term" value="F:L-seryl-tRNA(Sec) selenium transferase activity"/>
    <property type="evidence" value="ECO:0007669"/>
    <property type="project" value="UniProtKB-UniRule"/>
</dbReference>
<evidence type="ECO:0000256" key="8">
    <source>
        <dbReference type="HAMAP-Rule" id="MF_00423"/>
    </source>
</evidence>
<evidence type="ECO:0000256" key="5">
    <source>
        <dbReference type="ARBA" id="ARBA00022917"/>
    </source>
</evidence>
<dbReference type="GO" id="GO:0001717">
    <property type="term" value="P:conversion of seryl-tRNAsec to selenocys-tRNAsec"/>
    <property type="evidence" value="ECO:0007669"/>
    <property type="project" value="UniProtKB-UniRule"/>
</dbReference>
<evidence type="ECO:0000313" key="12">
    <source>
        <dbReference type="Proteomes" id="UP000683246"/>
    </source>
</evidence>
<keyword evidence="6 8" id="KW-0711">Selenium</keyword>
<dbReference type="HAMAP" id="MF_00423">
    <property type="entry name" value="SelA"/>
    <property type="match status" value="1"/>
</dbReference>
<dbReference type="AlphaFoldDB" id="A0A8J8MMN8"/>
<evidence type="ECO:0000256" key="1">
    <source>
        <dbReference type="ARBA" id="ARBA00001933"/>
    </source>
</evidence>
<feature type="modified residue" description="N6-(pyridoxal phosphate)lysine" evidence="8 9">
    <location>
        <position position="298"/>
    </location>
</feature>
<feature type="coiled-coil region" evidence="10">
    <location>
        <begin position="356"/>
        <end position="383"/>
    </location>
</feature>
<evidence type="ECO:0000256" key="3">
    <source>
        <dbReference type="ARBA" id="ARBA00022679"/>
    </source>
</evidence>
<dbReference type="InterPro" id="IPR004534">
    <property type="entry name" value="SelA_trans"/>
</dbReference>
<comment type="cofactor">
    <cofactor evidence="1 8 9">
        <name>pyridoxal 5'-phosphate</name>
        <dbReference type="ChEBI" id="CHEBI:597326"/>
    </cofactor>
</comment>
<keyword evidence="4 8" id="KW-0663">Pyridoxal phosphate</keyword>
<dbReference type="PANTHER" id="PTHR32328">
    <property type="entry name" value="L-SERYL-TRNA(SEC) SELENIUM TRANSFERASE"/>
    <property type="match status" value="1"/>
</dbReference>
<keyword evidence="5 8" id="KW-0648">Protein biosynthesis</keyword>
<evidence type="ECO:0000256" key="10">
    <source>
        <dbReference type="SAM" id="Coils"/>
    </source>
</evidence>
<sequence>MQHLLRHIPSVHDVLEQKTIQHLLESQGRNHIKALILQGIEIFRHKVFSSELDTFHYQSKDQVMARIVAYVLDIQQQTEKKGLRRIINGTGVLLHTNMGRAPLGKIALDEMVEVAGGYSNLEYNLEEGKRGSRYDYVETLLTDLTGAESAMVVNNNAAAVFIALNTLASNQEVIISRSEQVEIGGSFRIPDIINRSGARMVEVGTTNKTYIHDYEKAITEETAVLLKVHKSNYRIEGFTADVDGHAIGALAHAKELIAMEDLGSGCLVDLRQYGLPYEPTVTECVKQGMDVITFSGDKLLGGPQGGIIVGKKKWIDQIRKNPLTRMVRIDKLSLIALEQVLQCYRNETINEHLPIMKMLCRDMQQLEEEANKLMKRLKDNLHDHIQISIIQEENSVGGGALPEAKKESIALAISSPYIGAVALQKALRKYTIPIIVRIKDEHLELSMRTLFNQDHDVIVQGLCDIINKIDKT</sequence>
<keyword evidence="3 8" id="KW-0808">Transferase</keyword>
<dbReference type="InterPro" id="IPR015424">
    <property type="entry name" value="PyrdxlP-dep_Trfase"/>
</dbReference>
<comment type="subcellular location">
    <subcellularLocation>
        <location evidence="8">Cytoplasm</location>
    </subcellularLocation>
</comment>
<dbReference type="Gene3D" id="3.90.1150.180">
    <property type="match status" value="1"/>
</dbReference>
<dbReference type="PANTHER" id="PTHR32328:SF0">
    <property type="entry name" value="L-SERYL-TRNA(SEC) SELENIUM TRANSFERASE"/>
    <property type="match status" value="1"/>
</dbReference>
<dbReference type="GO" id="GO:0005737">
    <property type="term" value="C:cytoplasm"/>
    <property type="evidence" value="ECO:0007669"/>
    <property type="project" value="UniProtKB-SubCell"/>
</dbReference>
<evidence type="ECO:0000313" key="11">
    <source>
        <dbReference type="EMBL" id="QUI24291.1"/>
    </source>
</evidence>
<protein>
    <recommendedName>
        <fullName evidence="8">L-seryl-tRNA(Sec) selenium transferase</fullName>
        <ecNumber evidence="8">2.9.1.1</ecNumber>
    </recommendedName>
    <alternativeName>
        <fullName evidence="8">Selenocysteine synthase</fullName>
        <shortName evidence="8">Sec synthase</shortName>
    </alternativeName>
    <alternativeName>
        <fullName evidence="8">Selenocysteinyl-tRNA(Sec) synthase</fullName>
    </alternativeName>
</protein>
<dbReference type="EC" id="2.9.1.1" evidence="8"/>
<dbReference type="GO" id="GO:0001514">
    <property type="term" value="P:selenocysteine incorporation"/>
    <property type="evidence" value="ECO:0007669"/>
    <property type="project" value="UniProtKB-UniRule"/>
</dbReference>
<comment type="function">
    <text evidence="8">Converts seryl-tRNA(Sec) to selenocysteinyl-tRNA(Sec) required for selenoprotein biosynthesis.</text>
</comment>
<accession>A0A8J8MMN8</accession>
<reference evidence="11" key="1">
    <citation type="submission" date="2020-07" db="EMBL/GenBank/DDBJ databases">
        <title>Vallitalea pronyensis genome.</title>
        <authorList>
            <person name="Postec A."/>
        </authorList>
    </citation>
    <scope>NUCLEOTIDE SEQUENCE</scope>
    <source>
        <strain evidence="11">FatNI3</strain>
    </source>
</reference>
<comment type="catalytic activity">
    <reaction evidence="8">
        <text>L-seryl-tRNA(Sec) + selenophosphate + H(+) = L-selenocysteinyl-tRNA(Sec) + phosphate</text>
        <dbReference type="Rhea" id="RHEA:22728"/>
        <dbReference type="Rhea" id="RHEA-COMP:9742"/>
        <dbReference type="Rhea" id="RHEA-COMP:9743"/>
        <dbReference type="ChEBI" id="CHEBI:15378"/>
        <dbReference type="ChEBI" id="CHEBI:16144"/>
        <dbReference type="ChEBI" id="CHEBI:43474"/>
        <dbReference type="ChEBI" id="CHEBI:78533"/>
        <dbReference type="ChEBI" id="CHEBI:78573"/>
        <dbReference type="EC" id="2.9.1.1"/>
    </reaction>
</comment>
<dbReference type="RefSeq" id="WP_212694985.1">
    <property type="nucleotide sequence ID" value="NZ_CP058649.1"/>
</dbReference>
<organism evidence="11 12">
    <name type="scientific">Vallitalea pronyensis</name>
    <dbReference type="NCBI Taxonomy" id="1348613"/>
    <lineage>
        <taxon>Bacteria</taxon>
        <taxon>Bacillati</taxon>
        <taxon>Bacillota</taxon>
        <taxon>Clostridia</taxon>
        <taxon>Lachnospirales</taxon>
        <taxon>Vallitaleaceae</taxon>
        <taxon>Vallitalea</taxon>
    </lineage>
</organism>
<dbReference type="UniPathway" id="UPA00906">
    <property type="reaction ID" value="UER00896"/>
</dbReference>
<proteinExistence type="inferred from homology"/>